<protein>
    <submittedName>
        <fullName evidence="3">Uncharacterized protein LOC121396338</fullName>
    </submittedName>
</protein>
<reference evidence="3" key="1">
    <citation type="submission" date="2025-08" db="UniProtKB">
        <authorList>
            <consortium name="RefSeq"/>
        </authorList>
    </citation>
    <scope>IDENTIFICATION</scope>
    <source>
        <strain evidence="3">J_2021</strain>
        <tissue evidence="3">Erythrocytes</tissue>
    </source>
</reference>
<keyword evidence="1" id="KW-0812">Transmembrane</keyword>
<keyword evidence="2" id="KW-1185">Reference proteome</keyword>
<evidence type="ECO:0000313" key="3">
    <source>
        <dbReference type="RefSeq" id="XP_041427112.1"/>
    </source>
</evidence>
<dbReference type="KEGG" id="xla:121396338"/>
<dbReference type="RefSeq" id="XP_041427112.1">
    <property type="nucleotide sequence ID" value="XM_041571178.1"/>
</dbReference>
<dbReference type="InterPro" id="IPR043502">
    <property type="entry name" value="DNA/RNA_pol_sf"/>
</dbReference>
<organism evidence="2 3">
    <name type="scientific">Xenopus laevis</name>
    <name type="common">African clawed frog</name>
    <dbReference type="NCBI Taxonomy" id="8355"/>
    <lineage>
        <taxon>Eukaryota</taxon>
        <taxon>Metazoa</taxon>
        <taxon>Chordata</taxon>
        <taxon>Craniata</taxon>
        <taxon>Vertebrata</taxon>
        <taxon>Euteleostomi</taxon>
        <taxon>Amphibia</taxon>
        <taxon>Batrachia</taxon>
        <taxon>Anura</taxon>
        <taxon>Pipoidea</taxon>
        <taxon>Pipidae</taxon>
        <taxon>Xenopodinae</taxon>
        <taxon>Xenopus</taxon>
        <taxon>Xenopus</taxon>
    </lineage>
</organism>
<dbReference type="Proteomes" id="UP000186698">
    <property type="component" value="Chromosome 7S"/>
</dbReference>
<dbReference type="GeneID" id="121396338"/>
<evidence type="ECO:0000256" key="1">
    <source>
        <dbReference type="SAM" id="Phobius"/>
    </source>
</evidence>
<dbReference type="SUPFAM" id="SSF56672">
    <property type="entry name" value="DNA/RNA polymerases"/>
    <property type="match status" value="1"/>
</dbReference>
<gene>
    <name evidence="3" type="primary">LOC121396338</name>
</gene>
<accession>A0A8J1LC60</accession>
<keyword evidence="1" id="KW-1133">Transmembrane helix</keyword>
<proteinExistence type="predicted"/>
<name>A0A8J1LC60_XENLA</name>
<dbReference type="AlphaFoldDB" id="A0A8J1LC60"/>
<dbReference type="OrthoDB" id="9909131at2759"/>
<evidence type="ECO:0000313" key="2">
    <source>
        <dbReference type="Proteomes" id="UP000186698"/>
    </source>
</evidence>
<dbReference type="Gene3D" id="3.10.10.10">
    <property type="entry name" value="HIV Type 1 Reverse Transcriptase, subunit A, domain 1"/>
    <property type="match status" value="1"/>
</dbReference>
<sequence length="401" mass="44550">MKPGDPCPYIPVTLYWQGHNSFQGTAQPDQQNAVAMTEGLGGKVAVAVPVGMQLCKSIIFEAQIFIFLVPDNIVGMGIFKVQYLVKRLGTFIVGVKSFTINAVMPIVYDNIEWTPIHISPPPNQVNLKQCHLPGGQKEITMATEMMVEVRVFRMVVSLFSAPMWPVKETDSSWLLTIDYREVDKVESPLAVSVKEMVTAVEQVTDAFTSLVTNQGLAQSMPFMTIIWTGPIKVIPQLVLDCTQHITGLFCYWIRYVLLTVCSVYFVTRKKTVFQLREKDTSALQTAMEEKQFLVLYTALQPDEGTIMDVPVTAGTDLAISGWVNGNEMNLCAAFSQKLTFLKWKLYVQVRGGVSSKSSSQVSQQISGLVGCDNFEQPVLTLSPSTIKEAVTSEDFILLFTE</sequence>
<feature type="transmembrane region" description="Helical" evidence="1">
    <location>
        <begin position="245"/>
        <end position="266"/>
    </location>
</feature>
<keyword evidence="1" id="KW-0472">Membrane</keyword>